<dbReference type="Proteomes" id="UP001066276">
    <property type="component" value="Chromosome 10"/>
</dbReference>
<gene>
    <name evidence="1" type="ORF">NDU88_006134</name>
</gene>
<proteinExistence type="predicted"/>
<comment type="caution">
    <text evidence="1">The sequence shown here is derived from an EMBL/GenBank/DDBJ whole genome shotgun (WGS) entry which is preliminary data.</text>
</comment>
<keyword evidence="2" id="KW-1185">Reference proteome</keyword>
<evidence type="ECO:0000313" key="2">
    <source>
        <dbReference type="Proteomes" id="UP001066276"/>
    </source>
</evidence>
<organism evidence="1 2">
    <name type="scientific">Pleurodeles waltl</name>
    <name type="common">Iberian ribbed newt</name>
    <dbReference type="NCBI Taxonomy" id="8319"/>
    <lineage>
        <taxon>Eukaryota</taxon>
        <taxon>Metazoa</taxon>
        <taxon>Chordata</taxon>
        <taxon>Craniata</taxon>
        <taxon>Vertebrata</taxon>
        <taxon>Euteleostomi</taxon>
        <taxon>Amphibia</taxon>
        <taxon>Batrachia</taxon>
        <taxon>Caudata</taxon>
        <taxon>Salamandroidea</taxon>
        <taxon>Salamandridae</taxon>
        <taxon>Pleurodelinae</taxon>
        <taxon>Pleurodeles</taxon>
    </lineage>
</organism>
<protein>
    <submittedName>
        <fullName evidence="1">Uncharacterized protein</fullName>
    </submittedName>
</protein>
<reference evidence="1" key="1">
    <citation type="journal article" date="2022" name="bioRxiv">
        <title>Sequencing and chromosome-scale assembly of the giantPleurodeles waltlgenome.</title>
        <authorList>
            <person name="Brown T."/>
            <person name="Elewa A."/>
            <person name="Iarovenko S."/>
            <person name="Subramanian E."/>
            <person name="Araus A.J."/>
            <person name="Petzold A."/>
            <person name="Susuki M."/>
            <person name="Suzuki K.-i.T."/>
            <person name="Hayashi T."/>
            <person name="Toyoda A."/>
            <person name="Oliveira C."/>
            <person name="Osipova E."/>
            <person name="Leigh N.D."/>
            <person name="Simon A."/>
            <person name="Yun M.H."/>
        </authorList>
    </citation>
    <scope>NUCLEOTIDE SEQUENCE</scope>
    <source>
        <strain evidence="1">20211129_DDA</strain>
        <tissue evidence="1">Liver</tissue>
    </source>
</reference>
<evidence type="ECO:0000313" key="1">
    <source>
        <dbReference type="EMBL" id="KAJ1101060.1"/>
    </source>
</evidence>
<dbReference type="Gene3D" id="1.10.287.3160">
    <property type="match status" value="1"/>
</dbReference>
<accession>A0AAV7MLF8</accession>
<sequence>MASSGLAVRKLADGVIRIGGLAPMQCGLLEYGRWTAGRVLCPALCGRGGFGLRKLILGFRGCCFHAGNVAVLLDSVPIDSFVASLVGLTSLAEDAVIQASVDKKVDVSLKKAYAGTHLALRAGIYGTYVAQSLLSDLKALISALDGSSDCSGLMSFIQRQLNSYRIFPLMRPYYFRLAYSPYSNEGDEDFGTCG</sequence>
<name>A0AAV7MLF8_PLEWA</name>
<dbReference type="AlphaFoldDB" id="A0AAV7MLF8"/>
<dbReference type="EMBL" id="JANPWB010000014">
    <property type="protein sequence ID" value="KAJ1101060.1"/>
    <property type="molecule type" value="Genomic_DNA"/>
</dbReference>